<protein>
    <recommendedName>
        <fullName evidence="3 7">UDP-N-acetylglucosamine transferase subunit ALG13</fullName>
        <ecNumber evidence="2 7">2.4.1.141</ecNumber>
    </recommendedName>
    <alternativeName>
        <fullName evidence="5 7">Asparagine-linked glycosylation protein 13</fullName>
    </alternativeName>
</protein>
<keyword evidence="10" id="KW-1185">Reference proteome</keyword>
<organism evidence="9 10">
    <name type="scientific">Penicillium antarcticum</name>
    <dbReference type="NCBI Taxonomy" id="416450"/>
    <lineage>
        <taxon>Eukaryota</taxon>
        <taxon>Fungi</taxon>
        <taxon>Dikarya</taxon>
        <taxon>Ascomycota</taxon>
        <taxon>Pezizomycotina</taxon>
        <taxon>Eurotiomycetes</taxon>
        <taxon>Eurotiomycetidae</taxon>
        <taxon>Eurotiales</taxon>
        <taxon>Aspergillaceae</taxon>
        <taxon>Penicillium</taxon>
    </lineage>
</organism>
<dbReference type="Pfam" id="PF04101">
    <property type="entry name" value="Glyco_tran_28_C"/>
    <property type="match status" value="1"/>
</dbReference>
<dbReference type="GO" id="GO:0004577">
    <property type="term" value="F:N-acetylglucosaminyldiphosphodolichol N-acetylglucosaminyltransferase activity"/>
    <property type="evidence" value="ECO:0007669"/>
    <property type="project" value="UniProtKB-EC"/>
</dbReference>
<comment type="subcellular location">
    <subcellularLocation>
        <location evidence="7">Endoplasmic reticulum</location>
    </subcellularLocation>
</comment>
<evidence type="ECO:0000256" key="2">
    <source>
        <dbReference type="ARBA" id="ARBA00012614"/>
    </source>
</evidence>
<accession>A0A1V6QMY2</accession>
<comment type="function">
    <text evidence="4 7">Involved in protein N-glycosylation. Essential for the second step of the dolichol-linked oligosaccharide pathway.</text>
</comment>
<evidence type="ECO:0000256" key="1">
    <source>
        <dbReference type="ARBA" id="ARBA00011198"/>
    </source>
</evidence>
<dbReference type="Gene3D" id="3.40.50.2000">
    <property type="entry name" value="Glycogen Phosphorylase B"/>
    <property type="match status" value="1"/>
</dbReference>
<feature type="domain" description="Glycosyl transferase family 28 C-terminal" evidence="8">
    <location>
        <begin position="4"/>
        <end position="145"/>
    </location>
</feature>
<keyword evidence="7" id="KW-0256">Endoplasmic reticulum</keyword>
<reference evidence="10" key="1">
    <citation type="journal article" date="2017" name="Nat. Microbiol.">
        <title>Global analysis of biosynthetic gene clusters reveals vast potential of secondary metabolite production in Penicillium species.</title>
        <authorList>
            <person name="Nielsen J.C."/>
            <person name="Grijseels S."/>
            <person name="Prigent S."/>
            <person name="Ji B."/>
            <person name="Dainat J."/>
            <person name="Nielsen K.F."/>
            <person name="Frisvad J.C."/>
            <person name="Workman M."/>
            <person name="Nielsen J."/>
        </authorList>
    </citation>
    <scope>NUCLEOTIDE SEQUENCE [LARGE SCALE GENOMIC DNA]</scope>
    <source>
        <strain evidence="10">IBT 31811</strain>
    </source>
</reference>
<dbReference type="OrthoDB" id="20273at2759"/>
<comment type="similarity">
    <text evidence="7">Belongs to the glycosyltransferase 28 family.</text>
</comment>
<evidence type="ECO:0000256" key="7">
    <source>
        <dbReference type="RuleBase" id="RU362128"/>
    </source>
</evidence>
<dbReference type="Proteomes" id="UP000191672">
    <property type="component" value="Unassembled WGS sequence"/>
</dbReference>
<dbReference type="EC" id="2.4.1.141" evidence="2 7"/>
<keyword evidence="7" id="KW-0328">Glycosyltransferase</keyword>
<dbReference type="AlphaFoldDB" id="A0A1V6QMY2"/>
<dbReference type="GO" id="GO:0006488">
    <property type="term" value="P:dolichol-linked oligosaccharide biosynthetic process"/>
    <property type="evidence" value="ECO:0007669"/>
    <property type="project" value="TreeGrafter"/>
</dbReference>
<dbReference type="EMBL" id="MDYN01000001">
    <property type="protein sequence ID" value="OQD90589.1"/>
    <property type="molecule type" value="Genomic_DNA"/>
</dbReference>
<dbReference type="PANTHER" id="PTHR47043">
    <property type="entry name" value="UDP-N-ACETYLGLUCOSAMINE TRANSFERASE SUBUNIT ALG13"/>
    <property type="match status" value="1"/>
</dbReference>
<evidence type="ECO:0000256" key="5">
    <source>
        <dbReference type="ARBA" id="ARBA00032061"/>
    </source>
</evidence>
<dbReference type="InterPro" id="IPR052474">
    <property type="entry name" value="UDP-GlcNAc_transferase"/>
</dbReference>
<evidence type="ECO:0000256" key="4">
    <source>
        <dbReference type="ARBA" id="ARBA00024804"/>
    </source>
</evidence>
<dbReference type="InterPro" id="IPR007235">
    <property type="entry name" value="Glyco_trans_28_C"/>
</dbReference>
<evidence type="ECO:0000313" key="9">
    <source>
        <dbReference type="EMBL" id="OQD90589.1"/>
    </source>
</evidence>
<evidence type="ECO:0000259" key="8">
    <source>
        <dbReference type="Pfam" id="PF04101"/>
    </source>
</evidence>
<dbReference type="STRING" id="416450.A0A1V6QMY2"/>
<gene>
    <name evidence="7" type="primary">ALG13</name>
    <name evidence="9" type="ORF">PENANT_c001G04991</name>
</gene>
<dbReference type="SUPFAM" id="SSF53756">
    <property type="entry name" value="UDP-Glycosyltransferase/glycogen phosphorylase"/>
    <property type="match status" value="1"/>
</dbReference>
<comment type="catalytic activity">
    <reaction evidence="6">
        <text>an N-acetyl-alpha-D-glucosaminyl-diphospho-di-trans,poly-cis-dolichol + UDP-N-acetyl-alpha-D-glucosamine = an N,N'-diacetylchitobiosyl-diphospho-di-trans,poly-cis-dolichol + UDP + H(+)</text>
        <dbReference type="Rhea" id="RHEA:23380"/>
        <dbReference type="Rhea" id="RHEA-COMP:19507"/>
        <dbReference type="Rhea" id="RHEA-COMP:19510"/>
        <dbReference type="ChEBI" id="CHEBI:15378"/>
        <dbReference type="ChEBI" id="CHEBI:57269"/>
        <dbReference type="ChEBI" id="CHEBI:57705"/>
        <dbReference type="ChEBI" id="CHEBI:58223"/>
        <dbReference type="ChEBI" id="CHEBI:58427"/>
        <dbReference type="EC" id="2.4.1.141"/>
    </reaction>
</comment>
<dbReference type="PANTHER" id="PTHR47043:SF1">
    <property type="entry name" value="UDP-N-ACETYLGLUCOSAMINE TRANSFERASE SUBUNIT ALG13"/>
    <property type="match status" value="1"/>
</dbReference>
<comment type="caution">
    <text evidence="9">The sequence shown here is derived from an EMBL/GenBank/DDBJ whole genome shotgun (WGS) entry which is preliminary data.</text>
</comment>
<evidence type="ECO:0000256" key="3">
    <source>
        <dbReference type="ARBA" id="ARBA00017468"/>
    </source>
</evidence>
<keyword evidence="7" id="KW-0808">Transferase</keyword>
<dbReference type="GO" id="GO:0043541">
    <property type="term" value="C:UDP-N-acetylglucosamine transferase complex"/>
    <property type="evidence" value="ECO:0007669"/>
    <property type="project" value="TreeGrafter"/>
</dbReference>
<evidence type="ECO:0000313" key="10">
    <source>
        <dbReference type="Proteomes" id="UP000191672"/>
    </source>
</evidence>
<sequence length="183" mass="20061">MKLCFVTVGATASFEKLIEQVLSPQFLETLAERRYTHLLIQYGKGGSEAFSSFANGKQSAHGLTIGGFESKPSLDEELLMTTKRGDQEKGLIISHAGTGSILAAMRIGTPLIVVPNPDLADNHQEELAQILQEQKYVVSSSVQEIRTLVVARAELQKTQIFDSHPEIQDEHAGFMSDDLGFLD</sequence>
<proteinExistence type="inferred from homology"/>
<comment type="subunit">
    <text evidence="1 7">Heterodimer with ALG14 to form a functional enzyme.</text>
</comment>
<name>A0A1V6QMY2_9EURO</name>
<evidence type="ECO:0000256" key="6">
    <source>
        <dbReference type="ARBA" id="ARBA00048184"/>
    </source>
</evidence>